<feature type="compositionally biased region" description="Polar residues" evidence="1">
    <location>
        <begin position="1104"/>
        <end position="1117"/>
    </location>
</feature>
<keyword evidence="3" id="KW-1185">Reference proteome</keyword>
<evidence type="ECO:0008006" key="4">
    <source>
        <dbReference type="Google" id="ProtNLM"/>
    </source>
</evidence>
<evidence type="ECO:0000256" key="1">
    <source>
        <dbReference type="SAM" id="MobiDB-lite"/>
    </source>
</evidence>
<feature type="compositionally biased region" description="Pro residues" evidence="1">
    <location>
        <begin position="595"/>
        <end position="607"/>
    </location>
</feature>
<feature type="compositionally biased region" description="Basic and acidic residues" evidence="1">
    <location>
        <begin position="304"/>
        <end position="324"/>
    </location>
</feature>
<dbReference type="Gene3D" id="3.80.10.10">
    <property type="entry name" value="Ribonuclease Inhibitor"/>
    <property type="match status" value="1"/>
</dbReference>
<dbReference type="Proteomes" id="UP000243519">
    <property type="component" value="Unassembled WGS sequence"/>
</dbReference>
<feature type="compositionally biased region" description="Basic and acidic residues" evidence="1">
    <location>
        <begin position="1138"/>
        <end position="1153"/>
    </location>
</feature>
<gene>
    <name evidence="2" type="ORF">A7D00_5802</name>
</gene>
<feature type="compositionally biased region" description="Polar residues" evidence="1">
    <location>
        <begin position="47"/>
        <end position="64"/>
    </location>
</feature>
<organism evidence="2 3">
    <name type="scientific">Trichophyton violaceum</name>
    <dbReference type="NCBI Taxonomy" id="34388"/>
    <lineage>
        <taxon>Eukaryota</taxon>
        <taxon>Fungi</taxon>
        <taxon>Dikarya</taxon>
        <taxon>Ascomycota</taxon>
        <taxon>Pezizomycotina</taxon>
        <taxon>Eurotiomycetes</taxon>
        <taxon>Eurotiomycetidae</taxon>
        <taxon>Onygenales</taxon>
        <taxon>Arthrodermataceae</taxon>
        <taxon>Trichophyton</taxon>
    </lineage>
</organism>
<feature type="region of interest" description="Disordered" evidence="1">
    <location>
        <begin position="303"/>
        <end position="439"/>
    </location>
</feature>
<feature type="compositionally biased region" description="Polar residues" evidence="1">
    <location>
        <begin position="412"/>
        <end position="435"/>
    </location>
</feature>
<feature type="compositionally biased region" description="Polar residues" evidence="1">
    <location>
        <begin position="1052"/>
        <end position="1072"/>
    </location>
</feature>
<dbReference type="InterPro" id="IPR032675">
    <property type="entry name" value="LRR_dom_sf"/>
</dbReference>
<name>A0A178FDY3_TRIVO</name>
<feature type="compositionally biased region" description="Polar residues" evidence="1">
    <location>
        <begin position="187"/>
        <end position="200"/>
    </location>
</feature>
<feature type="compositionally biased region" description="Basic and acidic residues" evidence="1">
    <location>
        <begin position="1186"/>
        <end position="1195"/>
    </location>
</feature>
<feature type="compositionally biased region" description="Low complexity" evidence="1">
    <location>
        <begin position="74"/>
        <end position="88"/>
    </location>
</feature>
<evidence type="ECO:0000313" key="2">
    <source>
        <dbReference type="EMBL" id="OAL69763.1"/>
    </source>
</evidence>
<feature type="compositionally biased region" description="Low complexity" evidence="1">
    <location>
        <begin position="217"/>
        <end position="230"/>
    </location>
</feature>
<dbReference type="SUPFAM" id="SSF52047">
    <property type="entry name" value="RNI-like"/>
    <property type="match status" value="1"/>
</dbReference>
<evidence type="ECO:0000313" key="3">
    <source>
        <dbReference type="Proteomes" id="UP000243519"/>
    </source>
</evidence>
<comment type="caution">
    <text evidence="2">The sequence shown here is derived from an EMBL/GenBank/DDBJ whole genome shotgun (WGS) entry which is preliminary data.</text>
</comment>
<proteinExistence type="predicted"/>
<accession>A0A178FDY3</accession>
<reference evidence="2 3" key="1">
    <citation type="submission" date="2016-05" db="EMBL/GenBank/DDBJ databases">
        <title>Genome sequencing of Trichophyton violaceum CMCC(F)T3l isolated from hair.</title>
        <authorList>
            <person name="Zhan P."/>
            <person name="Tao Y."/>
            <person name="Liu W."/>
        </authorList>
    </citation>
    <scope>NUCLEOTIDE SEQUENCE [LARGE SCALE GENOMIC DNA]</scope>
    <source>
        <strain evidence="3">CMCC(F)T3l</strain>
    </source>
</reference>
<feature type="region of interest" description="Disordered" evidence="1">
    <location>
        <begin position="1043"/>
        <end position="1163"/>
    </location>
</feature>
<feature type="compositionally biased region" description="Low complexity" evidence="1">
    <location>
        <begin position="129"/>
        <end position="153"/>
    </location>
</feature>
<feature type="compositionally biased region" description="Low complexity" evidence="1">
    <location>
        <begin position="94"/>
        <end position="113"/>
    </location>
</feature>
<protein>
    <recommendedName>
        <fullName evidence="4">Cell wall biogenesis protein Mhp1</fullName>
    </recommendedName>
</protein>
<feature type="compositionally biased region" description="Low complexity" evidence="1">
    <location>
        <begin position="166"/>
        <end position="182"/>
    </location>
</feature>
<feature type="region of interest" description="Disordered" evidence="1">
    <location>
        <begin position="1"/>
        <end position="230"/>
    </location>
</feature>
<feature type="region of interest" description="Disordered" evidence="1">
    <location>
        <begin position="594"/>
        <end position="619"/>
    </location>
</feature>
<dbReference type="OrthoDB" id="8436363at2759"/>
<dbReference type="AlphaFoldDB" id="A0A178FDY3"/>
<feature type="region of interest" description="Disordered" evidence="1">
    <location>
        <begin position="1176"/>
        <end position="1204"/>
    </location>
</feature>
<dbReference type="EMBL" id="LHPN01000011">
    <property type="protein sequence ID" value="OAL69763.1"/>
    <property type="molecule type" value="Genomic_DNA"/>
</dbReference>
<sequence>MEGGAEAVDVSWLHHSQRADTAGRSKNTPSRPTQHKSNEQQPEADGTATQNDATASTTNGQNGQASPSAPKPVPASSLSKPLPLLSESLENEPPKQQSLSPPSQNQNQIQAQGQGQGTGPEYTPAPNITTSAVALTGTTQTTVTSTNASTRGTPPKPVPRRNSWISTLSSKFSSGSTPPSQSHMRESPSTSRQQQPSDSINPFGAAFSPKDADKSGEGSSSFTSGSPRSGHPSFFHNAFRKLSSSGGASLGKLSSNYAPNGGVWPRRVMNVDADRDRCKIPELNQAKLRRVAFCVDVEIAGTQRRSEGDEERSTKKKSDPKAVEAEEGTVLKHAAGHAPLPTSSPPSDAPVSNGAVQPPDSHPIDDEKSKPPPTKKQEKKKRSEEERKERKEKKRRQAEENGSIPLQVNLEGGSNSTSKTNSVRRSSRGQDQPTTDPLRIYRRCCQLRETGVLKKLVEQISSPSSILAESPGTVAVLDLTGFPMTLTDIITFSDWLSIVPVRKLILQDCGLSDEAVRVILGGLLATKTIEAARQARQLKHRNVGSELAKEIRYGAIEKLSLKGNSKIGPEGWRHISLFIHMSRSLRGIDLSGIPLPRPLPRPTPPTNGPASPITRSSKPVPDIGTIFANALAQRFGGERLEELVLSECSPSTEDVQKISDAARFMGLRRLGLANNDLTKEGLEYVINYFQGGKCEGLDLGGNKLEAHIGLFSSTLDKTFPLSALSLADCSLTPKTLCSLMQGLTLLPNFRFIDLSHNKDLFITQPDSLGILRRYLPQMKELRRIHLADVCLSSEHAIALAEILPDCPKLCHINILENSGIQNLASASTPEAQEEACALYASFMSAARISRNIVAVDIDVPTPENNEVVKALASQIVAYSLRNLQYGELKEELSSSADTQAAVKDVPVPDILEHLVGHADDANGEIDDSKVTSDYDYVIGGTGVVKALGICLGNSDYTAVEDVLGDQSPTASGTSTPYRRLSHVRVTKKPRDMSRDLLNSARKIRLRLRPALVREDRAGNDLNYRRLHFLDMTLQRMIQRFEDEFPDTRIPDETSTTRSSDGSPNLSNVNDSTILEPVGSSANGNTTAEADGEDEDVDRYAVRLSRTSSNTSLHSRALTSEEGKVHRLSHHFSHSLLGRSDKDKSKDADQESSEKTISQSPPDAVQVQALREKLERLRSLQGEDTDTNVHSEDRSSSSRPILHDGASNLEELLTLQKQDPEAFAELKESHIVALINAGLRNPDDA</sequence>